<dbReference type="PROSITE" id="PS51354">
    <property type="entry name" value="GLUTAREDOXIN_2"/>
    <property type="match status" value="1"/>
</dbReference>
<dbReference type="SUPFAM" id="SSF52833">
    <property type="entry name" value="Thioredoxin-like"/>
    <property type="match status" value="1"/>
</dbReference>
<dbReference type="Gene3D" id="3.40.30.10">
    <property type="entry name" value="Glutaredoxin"/>
    <property type="match status" value="1"/>
</dbReference>
<accession>A0A1M5HPL7</accession>
<sequence length="123" mass="13871">MLVKLIRNALGLVIVSADVVTRWSRIKRSPEAQQKVNEVASNLTLYHFFACPFCTKTRRVIYKLNAPVKKLSATQGSPHRDALINGGGKVQVPCLRIQHDDGQVEWMYESKAIISYLNERFAG</sequence>
<dbReference type="InterPro" id="IPR011767">
    <property type="entry name" value="GLR_AS"/>
</dbReference>
<dbReference type="PROSITE" id="PS50404">
    <property type="entry name" value="GST_NTER"/>
    <property type="match status" value="1"/>
</dbReference>
<dbReference type="Proteomes" id="UP000184520">
    <property type="component" value="Unassembled WGS sequence"/>
</dbReference>
<feature type="domain" description="GST N-terminal" evidence="1">
    <location>
        <begin position="41"/>
        <end position="123"/>
    </location>
</feature>
<organism evidence="2 3">
    <name type="scientific">Marisediminitalea aggregata</name>
    <dbReference type="NCBI Taxonomy" id="634436"/>
    <lineage>
        <taxon>Bacteria</taxon>
        <taxon>Pseudomonadati</taxon>
        <taxon>Pseudomonadota</taxon>
        <taxon>Gammaproteobacteria</taxon>
        <taxon>Alteromonadales</taxon>
        <taxon>Alteromonadaceae</taxon>
        <taxon>Marisediminitalea</taxon>
    </lineage>
</organism>
<dbReference type="InterPro" id="IPR036249">
    <property type="entry name" value="Thioredoxin-like_sf"/>
</dbReference>
<gene>
    <name evidence="2" type="ORF">SAMN05216361_1559</name>
</gene>
<dbReference type="RefSeq" id="WP_073320305.1">
    <property type="nucleotide sequence ID" value="NZ_FQWD01000002.1"/>
</dbReference>
<evidence type="ECO:0000259" key="1">
    <source>
        <dbReference type="PROSITE" id="PS50404"/>
    </source>
</evidence>
<evidence type="ECO:0000313" key="3">
    <source>
        <dbReference type="Proteomes" id="UP000184520"/>
    </source>
</evidence>
<evidence type="ECO:0000313" key="2">
    <source>
        <dbReference type="EMBL" id="SHG17792.1"/>
    </source>
</evidence>
<protein>
    <submittedName>
        <fullName evidence="2">Glutathione S-transferase, N-terminal domain</fullName>
    </submittedName>
</protein>
<dbReference type="InterPro" id="IPR004045">
    <property type="entry name" value="Glutathione_S-Trfase_N"/>
</dbReference>
<keyword evidence="2" id="KW-0808">Transferase</keyword>
<dbReference type="Pfam" id="PF13417">
    <property type="entry name" value="GST_N_3"/>
    <property type="match status" value="1"/>
</dbReference>
<reference evidence="3" key="1">
    <citation type="submission" date="2016-11" db="EMBL/GenBank/DDBJ databases">
        <authorList>
            <person name="Varghese N."/>
            <person name="Submissions S."/>
        </authorList>
    </citation>
    <scope>NUCLEOTIDE SEQUENCE [LARGE SCALE GENOMIC DNA]</scope>
    <source>
        <strain evidence="3">CGMCC 1.8995</strain>
    </source>
</reference>
<dbReference type="STRING" id="634436.SAMN05216361_1559"/>
<dbReference type="PROSITE" id="PS00195">
    <property type="entry name" value="GLUTAREDOXIN_1"/>
    <property type="match status" value="1"/>
</dbReference>
<keyword evidence="3" id="KW-1185">Reference proteome</keyword>
<dbReference type="OrthoDB" id="9793736at2"/>
<dbReference type="AlphaFoldDB" id="A0A1M5HPL7"/>
<name>A0A1M5HPL7_9ALTE</name>
<proteinExistence type="predicted"/>
<dbReference type="EMBL" id="FQWD01000002">
    <property type="protein sequence ID" value="SHG17792.1"/>
    <property type="molecule type" value="Genomic_DNA"/>
</dbReference>
<dbReference type="GO" id="GO:0016740">
    <property type="term" value="F:transferase activity"/>
    <property type="evidence" value="ECO:0007669"/>
    <property type="project" value="UniProtKB-KW"/>
</dbReference>